<comment type="catalytic activity">
    <reaction evidence="1">
        <text>ATP + protein L-histidine = ADP + protein N-phospho-L-histidine.</text>
        <dbReference type="EC" id="2.7.13.3"/>
    </reaction>
</comment>
<name>A0A0D1C0S2_CLOBO</name>
<dbReference type="InterPro" id="IPR003594">
    <property type="entry name" value="HATPase_dom"/>
</dbReference>
<accession>A0A0D1C0S2</accession>
<dbReference type="GO" id="GO:0005524">
    <property type="term" value="F:ATP binding"/>
    <property type="evidence" value="ECO:0007669"/>
    <property type="project" value="UniProtKB-KW"/>
</dbReference>
<keyword evidence="5 9" id="KW-0418">Kinase</keyword>
<dbReference type="RefSeq" id="WP_003484214.1">
    <property type="nucleotide sequence ID" value="NZ_JXSU01000007.1"/>
</dbReference>
<keyword evidence="7" id="KW-0902">Two-component regulatory system</keyword>
<dbReference type="Gene3D" id="3.30.450.40">
    <property type="match status" value="1"/>
</dbReference>
<dbReference type="PANTHER" id="PTHR43065:SF46">
    <property type="entry name" value="C4-DICARBOXYLATE TRANSPORT SENSOR PROTEIN DCTB"/>
    <property type="match status" value="1"/>
</dbReference>
<evidence type="ECO:0000256" key="3">
    <source>
        <dbReference type="ARBA" id="ARBA00022679"/>
    </source>
</evidence>
<evidence type="ECO:0000256" key="7">
    <source>
        <dbReference type="ARBA" id="ARBA00023012"/>
    </source>
</evidence>
<dbReference type="InterPro" id="IPR036890">
    <property type="entry name" value="HATPase_C_sf"/>
</dbReference>
<dbReference type="GO" id="GO:0004673">
    <property type="term" value="F:protein histidine kinase activity"/>
    <property type="evidence" value="ECO:0007669"/>
    <property type="project" value="UniProtKB-EC"/>
</dbReference>
<dbReference type="Proteomes" id="UP000032250">
    <property type="component" value="Unassembled WGS sequence"/>
</dbReference>
<dbReference type="SUPFAM" id="SSF55874">
    <property type="entry name" value="ATPase domain of HSP90 chaperone/DNA topoisomerase II/histidine kinase"/>
    <property type="match status" value="1"/>
</dbReference>
<dbReference type="Pfam" id="PF02518">
    <property type="entry name" value="HATPase_c"/>
    <property type="match status" value="1"/>
</dbReference>
<dbReference type="GO" id="GO:0000160">
    <property type="term" value="P:phosphorelay signal transduction system"/>
    <property type="evidence" value="ECO:0007669"/>
    <property type="project" value="UniProtKB-KW"/>
</dbReference>
<feature type="domain" description="Histidine kinase" evidence="8">
    <location>
        <begin position="257"/>
        <end position="391"/>
    </location>
</feature>
<evidence type="ECO:0000313" key="9">
    <source>
        <dbReference type="EMBL" id="KIS24611.1"/>
    </source>
</evidence>
<proteinExistence type="predicted"/>
<evidence type="ECO:0000259" key="8">
    <source>
        <dbReference type="PROSITE" id="PS50109"/>
    </source>
</evidence>
<dbReference type="PANTHER" id="PTHR43065">
    <property type="entry name" value="SENSOR HISTIDINE KINASE"/>
    <property type="match status" value="1"/>
</dbReference>
<dbReference type="InterPro" id="IPR004358">
    <property type="entry name" value="Sig_transdc_His_kin-like_C"/>
</dbReference>
<sequence>MKENRKIKWKSNDNCCEKSKIFIEILSNISSKLVNINLRKEYLIEECLEELGKKTNSCRAYIFLFRNNLEYMDNVYEWCAKGISSEKNNLQDLKTSLFPWWMNELKNNKIIIIENVEKMTAEIEKEILSEQGIKSLIVLPICYKDNLVGYVGLDNNFQNKSWNEDTQFLLKLISEMLSGALARLDHEKELEYAAKELIKNEKNIHSLKAQLIQQEEMFKLSQSKELSKPIGLSKEDFNEIINYVLDILNFDMMIFDKIHLNLSENLPSILCNKIEISQVIMNILKNAIYEMNKKIEFLGGNKEINTNILKIETYSEDNFLVCEISDNGMGFSDEIAPKLFEPFFTTKPFGLGTGLGLSLAYDIITHKHNGQIIASESEWKGAKFTIKLCYK</sequence>
<evidence type="ECO:0000313" key="10">
    <source>
        <dbReference type="Proteomes" id="UP000032250"/>
    </source>
</evidence>
<evidence type="ECO:0000256" key="2">
    <source>
        <dbReference type="ARBA" id="ARBA00012438"/>
    </source>
</evidence>
<keyword evidence="3" id="KW-0808">Transferase</keyword>
<dbReference type="Pfam" id="PF01590">
    <property type="entry name" value="GAF"/>
    <property type="match status" value="1"/>
</dbReference>
<keyword evidence="6" id="KW-0067">ATP-binding</keyword>
<evidence type="ECO:0000256" key="5">
    <source>
        <dbReference type="ARBA" id="ARBA00022777"/>
    </source>
</evidence>
<dbReference type="InterPro" id="IPR029016">
    <property type="entry name" value="GAF-like_dom_sf"/>
</dbReference>
<evidence type="ECO:0000256" key="6">
    <source>
        <dbReference type="ARBA" id="ARBA00022840"/>
    </source>
</evidence>
<dbReference type="SUPFAM" id="SSF55781">
    <property type="entry name" value="GAF domain-like"/>
    <property type="match status" value="1"/>
</dbReference>
<dbReference type="EMBL" id="JXSU01000007">
    <property type="protein sequence ID" value="KIS24611.1"/>
    <property type="molecule type" value="Genomic_DNA"/>
</dbReference>
<dbReference type="EC" id="2.7.13.3" evidence="2"/>
<evidence type="ECO:0000256" key="1">
    <source>
        <dbReference type="ARBA" id="ARBA00000085"/>
    </source>
</evidence>
<dbReference type="InterPro" id="IPR003018">
    <property type="entry name" value="GAF"/>
</dbReference>
<dbReference type="SMART" id="SM00065">
    <property type="entry name" value="GAF"/>
    <property type="match status" value="1"/>
</dbReference>
<dbReference type="PATRIC" id="fig|1379739.3.peg.3167"/>
<dbReference type="PROSITE" id="PS50109">
    <property type="entry name" value="HIS_KIN"/>
    <property type="match status" value="1"/>
</dbReference>
<dbReference type="InterPro" id="IPR005467">
    <property type="entry name" value="His_kinase_dom"/>
</dbReference>
<dbReference type="HOGENOM" id="CLU_705368_0_0_9"/>
<keyword evidence="4" id="KW-0547">Nucleotide-binding</keyword>
<organism evidence="9 10">
    <name type="scientific">Clostridium botulinum B2 450</name>
    <dbReference type="NCBI Taxonomy" id="1379739"/>
    <lineage>
        <taxon>Bacteria</taxon>
        <taxon>Bacillati</taxon>
        <taxon>Bacillota</taxon>
        <taxon>Clostridia</taxon>
        <taxon>Eubacteriales</taxon>
        <taxon>Clostridiaceae</taxon>
        <taxon>Clostridium</taxon>
    </lineage>
</organism>
<dbReference type="AlphaFoldDB" id="A0A0D1C0S2"/>
<comment type="caution">
    <text evidence="9">The sequence shown here is derived from an EMBL/GenBank/DDBJ whole genome shotgun (WGS) entry which is preliminary data.</text>
</comment>
<dbReference type="SMART" id="SM00387">
    <property type="entry name" value="HATPase_c"/>
    <property type="match status" value="1"/>
</dbReference>
<dbReference type="Gene3D" id="3.30.565.10">
    <property type="entry name" value="Histidine kinase-like ATPase, C-terminal domain"/>
    <property type="match status" value="1"/>
</dbReference>
<evidence type="ECO:0000256" key="4">
    <source>
        <dbReference type="ARBA" id="ARBA00022741"/>
    </source>
</evidence>
<dbReference type="PRINTS" id="PR00344">
    <property type="entry name" value="BCTRLSENSOR"/>
</dbReference>
<reference evidence="9 10" key="1">
    <citation type="submission" date="2014-06" db="EMBL/GenBank/DDBJ databases">
        <title>Genome characterization of distinct group I Clostridium botulinum lineages.</title>
        <authorList>
            <person name="Giordani F."/>
            <person name="Anselmo A."/>
            <person name="Fillo S."/>
            <person name="Palozzi A.M."/>
            <person name="Fortunato A."/>
            <person name="Gentile B."/>
            <person name="Ciammaruconi A."/>
            <person name="Anniballi F."/>
            <person name="De Medici D."/>
            <person name="Lista F."/>
        </authorList>
    </citation>
    <scope>NUCLEOTIDE SEQUENCE [LARGE SCALE GENOMIC DNA]</scope>
    <source>
        <strain evidence="9 10">B2 450</strain>
    </source>
</reference>
<protein>
    <recommendedName>
        <fullName evidence="2">histidine kinase</fullName>
        <ecNumber evidence="2">2.7.13.3</ecNumber>
    </recommendedName>
</protein>
<gene>
    <name evidence="9" type="ORF">N495_13870</name>
</gene>
<dbReference type="OrthoDB" id="9784397at2"/>